<comment type="subcellular location">
    <subcellularLocation>
        <location evidence="1 14">Cell membrane</location>
        <topology evidence="1 14">Multi-pass membrane protein</topology>
    </subcellularLocation>
</comment>
<keyword evidence="9 14" id="KW-0472">Membrane</keyword>
<evidence type="ECO:0000313" key="16">
    <source>
        <dbReference type="Proteomes" id="UP001060336"/>
    </source>
</evidence>
<evidence type="ECO:0000256" key="6">
    <source>
        <dbReference type="ARBA" id="ARBA00022692"/>
    </source>
</evidence>
<feature type="transmembrane region" description="Helical" evidence="14">
    <location>
        <begin position="42"/>
        <end position="60"/>
    </location>
</feature>
<evidence type="ECO:0000256" key="10">
    <source>
        <dbReference type="ARBA" id="ARBA00023251"/>
    </source>
</evidence>
<keyword evidence="7 14" id="KW-0378">Hydrolase</keyword>
<keyword evidence="6 14" id="KW-0812">Transmembrane</keyword>
<dbReference type="GO" id="GO:0050380">
    <property type="term" value="F:undecaprenyl-diphosphatase activity"/>
    <property type="evidence" value="ECO:0007669"/>
    <property type="project" value="UniProtKB-UniRule"/>
</dbReference>
<gene>
    <name evidence="14" type="primary">uppP</name>
    <name evidence="15" type="ORF">NUH88_08585</name>
</gene>
<feature type="transmembrane region" description="Helical" evidence="14">
    <location>
        <begin position="245"/>
        <end position="264"/>
    </location>
</feature>
<keyword evidence="14" id="KW-0961">Cell wall biogenesis/degradation</keyword>
<dbReference type="GO" id="GO:0008360">
    <property type="term" value="P:regulation of cell shape"/>
    <property type="evidence" value="ECO:0007669"/>
    <property type="project" value="UniProtKB-KW"/>
</dbReference>
<evidence type="ECO:0000313" key="15">
    <source>
        <dbReference type="EMBL" id="UUX51744.1"/>
    </source>
</evidence>
<dbReference type="HAMAP" id="MF_01006">
    <property type="entry name" value="Undec_diphosphatase"/>
    <property type="match status" value="1"/>
</dbReference>
<protein>
    <recommendedName>
        <fullName evidence="4 14">Undecaprenyl-diphosphatase</fullName>
        <ecNumber evidence="3 14">3.6.1.27</ecNumber>
    </recommendedName>
    <alternativeName>
        <fullName evidence="12 14">Bacitracin resistance protein</fullName>
    </alternativeName>
    <alternativeName>
        <fullName evidence="11 14">Undecaprenyl pyrophosphate phosphatase</fullName>
    </alternativeName>
</protein>
<evidence type="ECO:0000256" key="13">
    <source>
        <dbReference type="ARBA" id="ARBA00047594"/>
    </source>
</evidence>
<dbReference type="GO" id="GO:0005886">
    <property type="term" value="C:plasma membrane"/>
    <property type="evidence" value="ECO:0007669"/>
    <property type="project" value="UniProtKB-SubCell"/>
</dbReference>
<dbReference type="GO" id="GO:0071555">
    <property type="term" value="P:cell wall organization"/>
    <property type="evidence" value="ECO:0007669"/>
    <property type="project" value="UniProtKB-KW"/>
</dbReference>
<dbReference type="EMBL" id="CP102480">
    <property type="protein sequence ID" value="UUX51744.1"/>
    <property type="molecule type" value="Genomic_DNA"/>
</dbReference>
<feature type="transmembrane region" description="Helical" evidence="14">
    <location>
        <begin position="219"/>
        <end position="239"/>
    </location>
</feature>
<comment type="function">
    <text evidence="14">Catalyzes the dephosphorylation of undecaprenyl diphosphate (UPP). Confers resistance to bacitracin.</text>
</comment>
<evidence type="ECO:0000256" key="9">
    <source>
        <dbReference type="ARBA" id="ARBA00023136"/>
    </source>
</evidence>
<evidence type="ECO:0000256" key="8">
    <source>
        <dbReference type="ARBA" id="ARBA00022989"/>
    </source>
</evidence>
<keyword evidence="10 14" id="KW-0046">Antibiotic resistance</keyword>
<evidence type="ECO:0000256" key="2">
    <source>
        <dbReference type="ARBA" id="ARBA00010621"/>
    </source>
</evidence>
<name>A0A9J7AWS5_9PROT</name>
<evidence type="ECO:0000256" key="12">
    <source>
        <dbReference type="ARBA" id="ARBA00032932"/>
    </source>
</evidence>
<comment type="similarity">
    <text evidence="2 14">Belongs to the UppP family.</text>
</comment>
<dbReference type="KEGG" id="naci:NUH88_08585"/>
<dbReference type="EC" id="3.6.1.27" evidence="3 14"/>
<keyword evidence="5 14" id="KW-1003">Cell membrane</keyword>
<evidence type="ECO:0000256" key="1">
    <source>
        <dbReference type="ARBA" id="ARBA00004651"/>
    </source>
</evidence>
<evidence type="ECO:0000256" key="5">
    <source>
        <dbReference type="ARBA" id="ARBA00022475"/>
    </source>
</evidence>
<dbReference type="GO" id="GO:0046677">
    <property type="term" value="P:response to antibiotic"/>
    <property type="evidence" value="ECO:0007669"/>
    <property type="project" value="UniProtKB-UniRule"/>
</dbReference>
<evidence type="ECO:0000256" key="11">
    <source>
        <dbReference type="ARBA" id="ARBA00032707"/>
    </source>
</evidence>
<keyword evidence="14" id="KW-0573">Peptidoglycan synthesis</keyword>
<feature type="transmembrane region" description="Helical" evidence="14">
    <location>
        <begin position="183"/>
        <end position="207"/>
    </location>
</feature>
<proteinExistence type="inferred from homology"/>
<organism evidence="15 16">
    <name type="scientific">Nisaea acidiphila</name>
    <dbReference type="NCBI Taxonomy" id="1862145"/>
    <lineage>
        <taxon>Bacteria</taxon>
        <taxon>Pseudomonadati</taxon>
        <taxon>Pseudomonadota</taxon>
        <taxon>Alphaproteobacteria</taxon>
        <taxon>Rhodospirillales</taxon>
        <taxon>Thalassobaculaceae</taxon>
        <taxon>Nisaea</taxon>
    </lineage>
</organism>
<keyword evidence="8 14" id="KW-1133">Transmembrane helix</keyword>
<comment type="miscellaneous">
    <text evidence="14">Bacitracin is thought to be involved in the inhibition of peptidoglycan synthesis by sequestering undecaprenyl diphosphate, thereby reducing the pool of lipid carrier available.</text>
</comment>
<evidence type="ECO:0000256" key="7">
    <source>
        <dbReference type="ARBA" id="ARBA00022801"/>
    </source>
</evidence>
<dbReference type="GO" id="GO:0009252">
    <property type="term" value="P:peptidoglycan biosynthetic process"/>
    <property type="evidence" value="ECO:0007669"/>
    <property type="project" value="UniProtKB-KW"/>
</dbReference>
<dbReference type="Proteomes" id="UP001060336">
    <property type="component" value="Chromosome"/>
</dbReference>
<evidence type="ECO:0000256" key="4">
    <source>
        <dbReference type="ARBA" id="ARBA00021581"/>
    </source>
</evidence>
<feature type="transmembrane region" description="Helical" evidence="14">
    <location>
        <begin position="81"/>
        <end position="103"/>
    </location>
</feature>
<dbReference type="InterPro" id="IPR003824">
    <property type="entry name" value="UppP"/>
</dbReference>
<feature type="transmembrane region" description="Helical" evidence="14">
    <location>
        <begin position="109"/>
        <end position="130"/>
    </location>
</feature>
<keyword evidence="16" id="KW-1185">Reference proteome</keyword>
<dbReference type="PANTHER" id="PTHR30622:SF4">
    <property type="entry name" value="UNDECAPRENYL-DIPHOSPHATASE"/>
    <property type="match status" value="1"/>
</dbReference>
<dbReference type="NCBIfam" id="NF001393">
    <property type="entry name" value="PRK00281.2-4"/>
    <property type="match status" value="1"/>
</dbReference>
<keyword evidence="14" id="KW-0133">Cell shape</keyword>
<accession>A0A9J7AWS5</accession>
<sequence length="266" mass="28509">MPILHLAILALVQGITEFLPISSSGHLVLVPFVMDWQDQGPLLDVAVHVGTLLAVMLYAWREIGLMLAGLWRLVRGRIDQGARLMLQVILASIPVVIAGYAVAKYAGGMFRSIEVIGWTTLGFGILLGLADRAGMTVRRLEHMSYGSALVIGLSQALALIPGTSRSGITMTFARLLGFERADAARFSLLLAIPAIAGAGTLSGIELWQSGDMTLTRDAFTAAGLAFVSALVAILLMMAWLRRAGFLPFVVYRILLGGILLYLVYAG</sequence>
<evidence type="ECO:0000256" key="3">
    <source>
        <dbReference type="ARBA" id="ARBA00012374"/>
    </source>
</evidence>
<dbReference type="Pfam" id="PF02673">
    <property type="entry name" value="BacA"/>
    <property type="match status" value="1"/>
</dbReference>
<reference evidence="15" key="1">
    <citation type="submission" date="2022-08" db="EMBL/GenBank/DDBJ databases">
        <title>Nisaea acidiphila sp. nov., isolated from a marine algal debris and emended description of the genus Nisaea Urios et al. 2008.</title>
        <authorList>
            <person name="Kwon K."/>
        </authorList>
    </citation>
    <scope>NUCLEOTIDE SEQUENCE</scope>
    <source>
        <strain evidence="15">MEBiC11861</strain>
    </source>
</reference>
<dbReference type="PANTHER" id="PTHR30622">
    <property type="entry name" value="UNDECAPRENYL-DIPHOSPHATASE"/>
    <property type="match status" value="1"/>
</dbReference>
<dbReference type="AlphaFoldDB" id="A0A9J7AWS5"/>
<evidence type="ECO:0000256" key="14">
    <source>
        <dbReference type="HAMAP-Rule" id="MF_01006"/>
    </source>
</evidence>
<comment type="catalytic activity">
    <reaction evidence="13 14">
        <text>di-trans,octa-cis-undecaprenyl diphosphate + H2O = di-trans,octa-cis-undecaprenyl phosphate + phosphate + H(+)</text>
        <dbReference type="Rhea" id="RHEA:28094"/>
        <dbReference type="ChEBI" id="CHEBI:15377"/>
        <dbReference type="ChEBI" id="CHEBI:15378"/>
        <dbReference type="ChEBI" id="CHEBI:43474"/>
        <dbReference type="ChEBI" id="CHEBI:58405"/>
        <dbReference type="ChEBI" id="CHEBI:60392"/>
        <dbReference type="EC" id="3.6.1.27"/>
    </reaction>
</comment>
<dbReference type="RefSeq" id="WP_257771410.1">
    <property type="nucleotide sequence ID" value="NZ_CP102480.1"/>
</dbReference>